<comment type="caution">
    <text evidence="3">The sequence shown here is derived from an EMBL/GenBank/DDBJ whole genome shotgun (WGS) entry which is preliminary data.</text>
</comment>
<evidence type="ECO:0000259" key="2">
    <source>
        <dbReference type="Pfam" id="PF01882"/>
    </source>
</evidence>
<dbReference type="PANTHER" id="PTHR34351">
    <property type="entry name" value="SLR1927 PROTEIN-RELATED"/>
    <property type="match status" value="1"/>
</dbReference>
<dbReference type="Pfam" id="PF01882">
    <property type="entry name" value="DUF58"/>
    <property type="match status" value="1"/>
</dbReference>
<feature type="domain" description="DUF58" evidence="2">
    <location>
        <begin position="218"/>
        <end position="358"/>
    </location>
</feature>
<keyword evidence="1" id="KW-0812">Transmembrane</keyword>
<dbReference type="Proteomes" id="UP001500880">
    <property type="component" value="Unassembled WGS sequence"/>
</dbReference>
<keyword evidence="4" id="KW-1185">Reference proteome</keyword>
<keyword evidence="1" id="KW-1133">Transmembrane helix</keyword>
<accession>A0ABN1BKG0</accession>
<name>A0ABN1BKG0_9BACI</name>
<reference evidence="3 4" key="1">
    <citation type="journal article" date="2019" name="Int. J. Syst. Evol. Microbiol.">
        <title>The Global Catalogue of Microorganisms (GCM) 10K type strain sequencing project: providing services to taxonomists for standard genome sequencing and annotation.</title>
        <authorList>
            <consortium name="The Broad Institute Genomics Platform"/>
            <consortium name="The Broad Institute Genome Sequencing Center for Infectious Disease"/>
            <person name="Wu L."/>
            <person name="Ma J."/>
        </authorList>
    </citation>
    <scope>NUCLEOTIDE SEQUENCE [LARGE SCALE GENOMIC DNA]</scope>
    <source>
        <strain evidence="3 4">JCM 12389</strain>
    </source>
</reference>
<keyword evidence="1" id="KW-0472">Membrane</keyword>
<dbReference type="EMBL" id="BAAADO010000006">
    <property type="protein sequence ID" value="GAA0499801.1"/>
    <property type="molecule type" value="Genomic_DNA"/>
</dbReference>
<gene>
    <name evidence="3" type="ORF">GCM10008986_28800</name>
</gene>
<evidence type="ECO:0000256" key="1">
    <source>
        <dbReference type="SAM" id="Phobius"/>
    </source>
</evidence>
<dbReference type="PANTHER" id="PTHR34351:SF2">
    <property type="entry name" value="DUF58 DOMAIN-CONTAINING PROTEIN"/>
    <property type="match status" value="1"/>
</dbReference>
<feature type="transmembrane region" description="Helical" evidence="1">
    <location>
        <begin position="20"/>
        <end position="50"/>
    </location>
</feature>
<dbReference type="RefSeq" id="WP_343842532.1">
    <property type="nucleotide sequence ID" value="NZ_BAAADO010000006.1"/>
</dbReference>
<protein>
    <submittedName>
        <fullName evidence="3">DUF58 domain-containing protein</fullName>
    </submittedName>
</protein>
<dbReference type="InterPro" id="IPR002881">
    <property type="entry name" value="DUF58"/>
</dbReference>
<evidence type="ECO:0000313" key="4">
    <source>
        <dbReference type="Proteomes" id="UP001500880"/>
    </source>
</evidence>
<organism evidence="3 4">
    <name type="scientific">Salinibacillus aidingensis</name>
    <dbReference type="NCBI Taxonomy" id="237684"/>
    <lineage>
        <taxon>Bacteria</taxon>
        <taxon>Bacillati</taxon>
        <taxon>Bacillota</taxon>
        <taxon>Bacilli</taxon>
        <taxon>Bacillales</taxon>
        <taxon>Bacillaceae</taxon>
        <taxon>Salinibacillus</taxon>
    </lineage>
</organism>
<sequence>MQWDKQFEDSQSQYYELLTIITVLTFFLSLIFQRSLLFLLVGLLLALIILSKGYDRIAGKGLTLDDSKQQIRLFPGQESTIHFVFQHQSQLPMVNGKLSFRAEDVIEVVKFKATRVRGKNHYEIPLSVLSKGETRLRVAIKAVNRGVTRMTNIQYEFPHLIHFQSVFLKLRPFYPTEILVYPATLPVSGMEETNYDTIGEQRARFSPFEDVMQPIGTRDYHNDAFHRIHWKASAKRQNLQTKVFEKTRDHTWVLIVNLSARTRLGNIHWDENMENRLSYVAYVCQYLTRKGISYELCINTNQGKLQSGIGKEHLRKALEILAKISGEQNLIHPSRLFQQVDQRMEQPQTVVCFGDLYEENQFYLLKWQKQGMNVYQVKEFESGAQLEPALKAGEQYG</sequence>
<proteinExistence type="predicted"/>
<evidence type="ECO:0000313" key="3">
    <source>
        <dbReference type="EMBL" id="GAA0499801.1"/>
    </source>
</evidence>